<feature type="domain" description="D-alanyl-D-alanine carboxypeptidase-like core" evidence="1">
    <location>
        <begin position="44"/>
        <end position="171"/>
    </location>
</feature>
<evidence type="ECO:0000313" key="2">
    <source>
        <dbReference type="EMBL" id="MCD2493591.1"/>
    </source>
</evidence>
<dbReference type="PANTHER" id="PTHR34385:SF1">
    <property type="entry name" value="PEPTIDOGLYCAN L-ALANYL-D-GLUTAMATE ENDOPEPTIDASE CWLK"/>
    <property type="match status" value="1"/>
</dbReference>
<accession>A0AAP2RKG3</accession>
<organism evidence="2 3">
    <name type="scientific">Lientehia hominis</name>
    <dbReference type="NCBI Taxonomy" id="2897778"/>
    <lineage>
        <taxon>Bacteria</taxon>
        <taxon>Bacillati</taxon>
        <taxon>Bacillota</taxon>
        <taxon>Clostridia</taxon>
        <taxon>Lachnospirales</taxon>
        <taxon>Lachnospiraceae</taxon>
        <taxon>Lientehia</taxon>
    </lineage>
</organism>
<sequence length="253" mass="28585">MREMVLPGRSVRGGNLILVNEKHPIAGEMRFSCVPVDSRYPGILLHTRASSCLAQLLKEIRSEGKIVPVSGYRPKAEQEQIFKDSVAENGWEFTRKYVALPDHSEHQTGLAIDLGLNQENIDFIRPEFPYDGVGGEFRKRAARYGFVERYPEGKEDVTGIGGEPWHFRYVGYPHSEIMEVQGLCLEEYTEFIKNYPYGGKHLRTGSRDKEIEIFYVPDEAAESSSVKVTVADNAIAESSGNNVDGWVVTLWRQ</sequence>
<name>A0AAP2RKG3_9FIRM</name>
<dbReference type="SUPFAM" id="SSF55166">
    <property type="entry name" value="Hedgehog/DD-peptidase"/>
    <property type="match status" value="1"/>
</dbReference>
<dbReference type="GO" id="GO:0008233">
    <property type="term" value="F:peptidase activity"/>
    <property type="evidence" value="ECO:0007669"/>
    <property type="project" value="InterPro"/>
</dbReference>
<dbReference type="Pfam" id="PF02557">
    <property type="entry name" value="VanY"/>
    <property type="match status" value="1"/>
</dbReference>
<protein>
    <submittedName>
        <fullName evidence="2">M15 family metallopeptidase</fullName>
    </submittedName>
</protein>
<proteinExistence type="predicted"/>
<dbReference type="PANTHER" id="PTHR34385">
    <property type="entry name" value="D-ALANYL-D-ALANINE CARBOXYPEPTIDASE"/>
    <property type="match status" value="1"/>
</dbReference>
<comment type="caution">
    <text evidence="2">The sequence shown here is derived from an EMBL/GenBank/DDBJ whole genome shotgun (WGS) entry which is preliminary data.</text>
</comment>
<evidence type="ECO:0000259" key="1">
    <source>
        <dbReference type="Pfam" id="PF02557"/>
    </source>
</evidence>
<dbReference type="Gene3D" id="3.30.1380.10">
    <property type="match status" value="1"/>
</dbReference>
<dbReference type="CDD" id="cd14849">
    <property type="entry name" value="DD-dipeptidase_VanXYc"/>
    <property type="match status" value="1"/>
</dbReference>
<keyword evidence="3" id="KW-1185">Reference proteome</keyword>
<dbReference type="AlphaFoldDB" id="A0AAP2RKG3"/>
<dbReference type="InterPro" id="IPR052179">
    <property type="entry name" value="DD-CPase-like"/>
</dbReference>
<reference evidence="2 3" key="1">
    <citation type="submission" date="2021-11" db="EMBL/GenBank/DDBJ databases">
        <title>Lacrimispora sp. nov. NSJ-141 isolated from human feces.</title>
        <authorList>
            <person name="Abdugheni R."/>
        </authorList>
    </citation>
    <scope>NUCLEOTIDE SEQUENCE [LARGE SCALE GENOMIC DNA]</scope>
    <source>
        <strain evidence="2 3">NSJ-141</strain>
    </source>
</reference>
<dbReference type="InterPro" id="IPR009045">
    <property type="entry name" value="Zn_M74/Hedgehog-like"/>
</dbReference>
<dbReference type="EMBL" id="JAJNOR010000010">
    <property type="protein sequence ID" value="MCD2493591.1"/>
    <property type="molecule type" value="Genomic_DNA"/>
</dbReference>
<dbReference type="Proteomes" id="UP001299265">
    <property type="component" value="Unassembled WGS sequence"/>
</dbReference>
<evidence type="ECO:0000313" key="3">
    <source>
        <dbReference type="Proteomes" id="UP001299265"/>
    </source>
</evidence>
<dbReference type="RefSeq" id="WP_231063437.1">
    <property type="nucleotide sequence ID" value="NZ_JAJNOR010000010.1"/>
</dbReference>
<dbReference type="Gene3D" id="3.30.200.180">
    <property type="match status" value="1"/>
</dbReference>
<gene>
    <name evidence="2" type="ORF">LQE92_13335</name>
</gene>
<dbReference type="InterPro" id="IPR003709">
    <property type="entry name" value="VanY-like_core_dom"/>
</dbReference>
<dbReference type="GO" id="GO:0006508">
    <property type="term" value="P:proteolysis"/>
    <property type="evidence" value="ECO:0007669"/>
    <property type="project" value="InterPro"/>
</dbReference>